<sequence length="242" mass="25739">MLILGSVKQLTQDAVVQVDDFVGDGGHALGGQRHESGVAPLRLEFGQVGGCHLAALAGNLEQAVLVNQPLDAGRQIECLPCLEAFDVFQHMPRIWLGRRLAQPSQPGRLAVVPALEQIVEAAAMRVRQWFGQGVVDAPVSTGDRLGTRPLDGVEGGQNDRLPPQVPDQGAGQHDAFVGLHRQLGQHLDGLPVMAHGEGPETEHGLQLAQVLAPGLLPLAVLVPAFDADLELVGDQLQQGRER</sequence>
<organism evidence="2">
    <name type="scientific">Escherichia coli</name>
    <dbReference type="NCBI Taxonomy" id="562"/>
    <lineage>
        <taxon>Bacteria</taxon>
        <taxon>Pseudomonadati</taxon>
        <taxon>Pseudomonadota</taxon>
        <taxon>Gammaproteobacteria</taxon>
        <taxon>Enterobacterales</taxon>
        <taxon>Enterobacteriaceae</taxon>
        <taxon>Escherichia</taxon>
    </lineage>
</organism>
<geneLocation type="plasmid" evidence="2">
    <name>pI2-53TF</name>
</geneLocation>
<keyword evidence="2" id="KW-0614">Plasmid</keyword>
<accession>A0A0Y9PR08</accession>
<evidence type="ECO:0000313" key="3">
    <source>
        <dbReference type="EMBL" id="CXH16178.1"/>
    </source>
</evidence>
<dbReference type="AlphaFoldDB" id="A0A0Y9PR08"/>
<name>A0A0Y9PR08_ECOLX</name>
<evidence type="ECO:0000313" key="2">
    <source>
        <dbReference type="EMBL" id="CXH15871.1"/>
    </source>
</evidence>
<feature type="region of interest" description="Disordered" evidence="1">
    <location>
        <begin position="141"/>
        <end position="170"/>
    </location>
</feature>
<reference evidence="2" key="1">
    <citation type="submission" date="2015-11" db="EMBL/GenBank/DDBJ databases">
        <authorList>
            <person name="Zhang Y."/>
            <person name="Guo Z."/>
        </authorList>
    </citation>
    <scope>NUCLEOTIDE SEQUENCE</scope>
    <source>
        <strain evidence="2">I2-53</strain>
        <strain evidence="3">I2-5C</strain>
        <plasmid evidence="3">pI2-52TC</plasmid>
        <plasmid evidence="2">pI2-53TF</plasmid>
    </source>
</reference>
<dbReference type="EMBL" id="FCPG010000006">
    <property type="protein sequence ID" value="CXH16178.1"/>
    <property type="molecule type" value="Genomic_DNA"/>
</dbReference>
<proteinExistence type="predicted"/>
<dbReference type="EMBL" id="FCPI010000005">
    <property type="protein sequence ID" value="CXH15871.1"/>
    <property type="molecule type" value="Genomic_DNA"/>
</dbReference>
<reference evidence="2" key="2">
    <citation type="submission" date="2016-02" db="EMBL/GenBank/DDBJ databases">
        <title>Characterisation of E. coli isolates and blaCTX-M harbouring plasmids isolated from dairy cattle in the UK.</title>
        <authorList>
            <person name="Boinett C.J."/>
            <person name="AbuOun M."/>
            <person name="Woodward M.J."/>
            <person name="Anjum M.F."/>
        </authorList>
    </citation>
    <scope>NUCLEOTIDE SEQUENCE</scope>
    <source>
        <strain evidence="2">I2-53</strain>
        <strain evidence="3">I2-5C</strain>
        <plasmid evidence="3">pI2-52TC</plasmid>
        <plasmid evidence="2">pI2-53TF</plasmid>
    </source>
</reference>
<geneLocation type="plasmid" evidence="3">
    <name>pI2-52TC</name>
</geneLocation>
<evidence type="ECO:0000256" key="1">
    <source>
        <dbReference type="SAM" id="MobiDB-lite"/>
    </source>
</evidence>
<gene>
    <name evidence="2" type="primary">pI2-53TF_00037</name>
    <name evidence="3" type="synonym">pI2-52TC_00150</name>
</gene>
<protein>
    <submittedName>
        <fullName evidence="2">Uncharacterized protein</fullName>
    </submittedName>
</protein>